<keyword evidence="2 7" id="KW-0808">Transferase</keyword>
<dbReference type="NCBIfam" id="TIGR01351">
    <property type="entry name" value="adk"/>
    <property type="match status" value="1"/>
</dbReference>
<dbReference type="GO" id="GO:0006172">
    <property type="term" value="P:ADP biosynthetic process"/>
    <property type="evidence" value="ECO:0007669"/>
    <property type="project" value="UniProtKB-UniRule"/>
</dbReference>
<feature type="region of interest" description="NMPbind" evidence="7">
    <location>
        <begin position="56"/>
        <end position="85"/>
    </location>
</feature>
<feature type="domain" description="Adenylate kinase active site lid" evidence="8">
    <location>
        <begin position="152"/>
        <end position="187"/>
    </location>
</feature>
<keyword evidence="10" id="KW-1185">Reference proteome</keyword>
<dbReference type="Pfam" id="PF00406">
    <property type="entry name" value="ADK"/>
    <property type="match status" value="1"/>
</dbReference>
<evidence type="ECO:0000256" key="2">
    <source>
        <dbReference type="ARBA" id="ARBA00022679"/>
    </source>
</evidence>
<evidence type="ECO:0000313" key="10">
    <source>
        <dbReference type="Proteomes" id="UP000093000"/>
    </source>
</evidence>
<dbReference type="EMBL" id="LUGH01000291">
    <property type="protein sequence ID" value="OBZ86539.1"/>
    <property type="molecule type" value="Genomic_DNA"/>
</dbReference>
<feature type="binding site" evidence="7">
    <location>
        <position position="117"/>
    </location>
    <ligand>
        <name>AMP</name>
        <dbReference type="ChEBI" id="CHEBI:456215"/>
    </ligand>
</feature>
<dbReference type="GO" id="GO:0005524">
    <property type="term" value="F:ATP binding"/>
    <property type="evidence" value="ECO:0007669"/>
    <property type="project" value="InterPro"/>
</dbReference>
<dbReference type="GO" id="GO:0004017">
    <property type="term" value="F:AMP kinase activity"/>
    <property type="evidence" value="ECO:0007669"/>
    <property type="project" value="InterPro"/>
</dbReference>
<evidence type="ECO:0000256" key="7">
    <source>
        <dbReference type="HAMAP-Rule" id="MF_03169"/>
    </source>
</evidence>
<feature type="binding site" evidence="7">
    <location>
        <position position="152"/>
    </location>
    <ligand>
        <name>GTP</name>
        <dbReference type="ChEBI" id="CHEBI:37565"/>
    </ligand>
</feature>
<comment type="catalytic activity">
    <reaction evidence="7">
        <text>a ribonucleoside 5'-triphosphate + AMP = a ribonucleoside 5'-diphosphate + ADP</text>
        <dbReference type="Rhea" id="RHEA:13749"/>
        <dbReference type="ChEBI" id="CHEBI:57930"/>
        <dbReference type="ChEBI" id="CHEBI:61557"/>
        <dbReference type="ChEBI" id="CHEBI:456215"/>
        <dbReference type="ChEBI" id="CHEBI:456216"/>
        <dbReference type="EC" id="2.7.4.10"/>
    </reaction>
</comment>
<dbReference type="EC" id="2.7.4.10" evidence="7"/>
<keyword evidence="6 7" id="KW-0342">GTP-binding</keyword>
<dbReference type="Gene3D" id="3.40.50.300">
    <property type="entry name" value="P-loop containing nucleotide triphosphate hydrolases"/>
    <property type="match status" value="1"/>
</dbReference>
<dbReference type="InterPro" id="IPR033690">
    <property type="entry name" value="Adenylat_kinase_CS"/>
</dbReference>
<dbReference type="Proteomes" id="UP000093000">
    <property type="component" value="Unassembled WGS sequence"/>
</dbReference>
<organism evidence="9 10">
    <name type="scientific">Choanephora cucurbitarum</name>
    <dbReference type="NCBI Taxonomy" id="101091"/>
    <lineage>
        <taxon>Eukaryota</taxon>
        <taxon>Fungi</taxon>
        <taxon>Fungi incertae sedis</taxon>
        <taxon>Mucoromycota</taxon>
        <taxon>Mucoromycotina</taxon>
        <taxon>Mucoromycetes</taxon>
        <taxon>Mucorales</taxon>
        <taxon>Mucorineae</taxon>
        <taxon>Choanephoraceae</taxon>
        <taxon>Choanephoroideae</taxon>
        <taxon>Choanephora</taxon>
    </lineage>
</organism>
<dbReference type="PRINTS" id="PR00094">
    <property type="entry name" value="ADENYLTKNASE"/>
</dbReference>
<dbReference type="InterPro" id="IPR028586">
    <property type="entry name" value="AK3/Ak4_mitochondrial"/>
</dbReference>
<dbReference type="AlphaFoldDB" id="A0A1C7NCM9"/>
<comment type="subcellular location">
    <subcellularLocation>
        <location evidence="1 7">Mitochondrion matrix</location>
    </subcellularLocation>
</comment>
<proteinExistence type="inferred from homology"/>
<dbReference type="SUPFAM" id="SSF52540">
    <property type="entry name" value="P-loop containing nucleoside triphosphate hydrolases"/>
    <property type="match status" value="1"/>
</dbReference>
<dbReference type="PANTHER" id="PTHR23359">
    <property type="entry name" value="NUCLEOTIDE KINASE"/>
    <property type="match status" value="1"/>
</dbReference>
<evidence type="ECO:0000256" key="5">
    <source>
        <dbReference type="ARBA" id="ARBA00023128"/>
    </source>
</evidence>
<evidence type="ECO:0000256" key="4">
    <source>
        <dbReference type="ARBA" id="ARBA00022777"/>
    </source>
</evidence>
<dbReference type="GO" id="GO:0046039">
    <property type="term" value="P:GTP metabolic process"/>
    <property type="evidence" value="ECO:0007669"/>
    <property type="project" value="UniProtKB-UniRule"/>
</dbReference>
<feature type="binding site" evidence="7">
    <location>
        <begin position="36"/>
        <end position="41"/>
    </location>
    <ligand>
        <name>GTP</name>
        <dbReference type="ChEBI" id="CHEBI:37565"/>
    </ligand>
</feature>
<feature type="binding site" evidence="7">
    <location>
        <position position="223"/>
    </location>
    <ligand>
        <name>GTP</name>
        <dbReference type="ChEBI" id="CHEBI:37565"/>
    </ligand>
</feature>
<evidence type="ECO:0000256" key="1">
    <source>
        <dbReference type="ARBA" id="ARBA00004305"/>
    </source>
</evidence>
<dbReference type="PROSITE" id="PS00113">
    <property type="entry name" value="ADENYLATE_KINASE"/>
    <property type="match status" value="1"/>
</dbReference>
<comment type="similarity">
    <text evidence="7">Belongs to the adenylate kinase family. AK3 subfamily.</text>
</comment>
<dbReference type="GO" id="GO:0046041">
    <property type="term" value="P:ITP metabolic process"/>
    <property type="evidence" value="ECO:0007669"/>
    <property type="project" value="UniProtKB-UniRule"/>
</dbReference>
<evidence type="ECO:0000256" key="3">
    <source>
        <dbReference type="ARBA" id="ARBA00022741"/>
    </source>
</evidence>
<feature type="binding site" evidence="7">
    <location>
        <begin position="110"/>
        <end position="113"/>
    </location>
    <ligand>
        <name>AMP</name>
        <dbReference type="ChEBI" id="CHEBI:456215"/>
    </ligand>
</feature>
<reference evidence="9 10" key="1">
    <citation type="submission" date="2016-03" db="EMBL/GenBank/DDBJ databases">
        <title>Choanephora cucurbitarum.</title>
        <authorList>
            <person name="Min B."/>
            <person name="Park H."/>
            <person name="Park J.-H."/>
            <person name="Shin H.-D."/>
            <person name="Choi I.-G."/>
        </authorList>
    </citation>
    <scope>NUCLEOTIDE SEQUENCE [LARGE SCALE GENOMIC DNA]</scope>
    <source>
        <strain evidence="9 10">KUS-F28377</strain>
    </source>
</reference>
<dbReference type="STRING" id="101091.A0A1C7NCM9"/>
<name>A0A1C7NCM9_9FUNG</name>
<evidence type="ECO:0000313" key="9">
    <source>
        <dbReference type="EMBL" id="OBZ86539.1"/>
    </source>
</evidence>
<protein>
    <recommendedName>
        <fullName evidence="7">GTP:AMP phosphotransferase, mitochondrial</fullName>
        <ecNumber evidence="7">2.7.4.10</ecNumber>
    </recommendedName>
    <alternativeName>
        <fullName evidence="7">Adenylate kinase 3</fullName>
        <shortName evidence="7">AK 3</shortName>
    </alternativeName>
</protein>
<gene>
    <name evidence="7 9" type="primary">ADK2</name>
    <name evidence="9" type="ORF">A0J61_05420</name>
</gene>
<dbReference type="GO" id="GO:0046033">
    <property type="term" value="P:AMP metabolic process"/>
    <property type="evidence" value="ECO:0007669"/>
    <property type="project" value="UniProtKB-UniRule"/>
</dbReference>
<evidence type="ECO:0000256" key="6">
    <source>
        <dbReference type="ARBA" id="ARBA00023134"/>
    </source>
</evidence>
<feature type="binding site" evidence="7">
    <location>
        <begin position="83"/>
        <end position="85"/>
    </location>
    <ligand>
        <name>AMP</name>
        <dbReference type="ChEBI" id="CHEBI:456215"/>
    </ligand>
</feature>
<sequence>MLRRLVLPTFQQKRGFHDCPTNAIQSLRLLLIGCPGSGKGTQSKRLQTHFGVSHFSSGDILRKHIREKTVLGQQASQYVSQGRLVPDHLLISLIDNELLQLSHTNWLLDGFPRTVEQAKALDSSLERMMQPLNLVINLKVPEQVILQRILDRWVHIPSGRVYNLSYNPPLVAGRDDVTGEPLSKRPDDTEEVFKVRLDQHHQMAMPLLDHYQAITVDVAGETSDVIYPQIEKAIVDRLGVLPGILTIDSFKQEVEGYASGTQS</sequence>
<dbReference type="Pfam" id="PF05191">
    <property type="entry name" value="ADK_lid"/>
    <property type="match status" value="1"/>
</dbReference>
<dbReference type="InterPro" id="IPR027417">
    <property type="entry name" value="P-loop_NTPase"/>
</dbReference>
<feature type="binding site" evidence="7">
    <location>
        <position position="62"/>
    </location>
    <ligand>
        <name>AMP</name>
        <dbReference type="ChEBI" id="CHEBI:456215"/>
    </ligand>
</feature>
<dbReference type="GO" id="GO:0005759">
    <property type="term" value="C:mitochondrial matrix"/>
    <property type="evidence" value="ECO:0007669"/>
    <property type="project" value="UniProtKB-SubCell"/>
</dbReference>
<dbReference type="InterPro" id="IPR000850">
    <property type="entry name" value="Adenylat/UMP-CMP_kin"/>
</dbReference>
<keyword evidence="3 7" id="KW-0547">Nucleotide-binding</keyword>
<dbReference type="GO" id="GO:0005743">
    <property type="term" value="C:mitochondrial inner membrane"/>
    <property type="evidence" value="ECO:0007669"/>
    <property type="project" value="EnsemblFungi"/>
</dbReference>
<dbReference type="HAMAP" id="MF_00235">
    <property type="entry name" value="Adenylate_kinase_Adk"/>
    <property type="match status" value="1"/>
</dbReference>
<evidence type="ECO:0000259" key="8">
    <source>
        <dbReference type="Pfam" id="PF05191"/>
    </source>
</evidence>
<dbReference type="GO" id="GO:0046899">
    <property type="term" value="F:nucleoside triphosphate adenylate kinase activity"/>
    <property type="evidence" value="ECO:0007669"/>
    <property type="project" value="UniProtKB-UniRule"/>
</dbReference>
<dbReference type="OrthoDB" id="439792at2759"/>
<dbReference type="InterPro" id="IPR007862">
    <property type="entry name" value="Adenylate_kinase_lid-dom"/>
</dbReference>
<dbReference type="GO" id="GO:0005525">
    <property type="term" value="F:GTP binding"/>
    <property type="evidence" value="ECO:0007669"/>
    <property type="project" value="UniProtKB-KW"/>
</dbReference>
<feature type="binding site" evidence="7">
    <location>
        <position position="57"/>
    </location>
    <ligand>
        <name>AMP</name>
        <dbReference type="ChEBI" id="CHEBI:456215"/>
    </ligand>
</feature>
<comment type="subunit">
    <text evidence="7">Monomer.</text>
</comment>
<feature type="region of interest" description="LID" evidence="7">
    <location>
        <begin position="151"/>
        <end position="188"/>
    </location>
</feature>
<feature type="binding site" evidence="7">
    <location>
        <begin position="161"/>
        <end position="162"/>
    </location>
    <ligand>
        <name>GTP</name>
        <dbReference type="ChEBI" id="CHEBI:37565"/>
    </ligand>
</feature>
<keyword evidence="5 7" id="KW-0496">Mitochondrion</keyword>
<feature type="binding site" evidence="7">
    <location>
        <position position="185"/>
    </location>
    <ligand>
        <name>AMP</name>
        <dbReference type="ChEBI" id="CHEBI:456215"/>
    </ligand>
</feature>
<comment type="caution">
    <text evidence="9">The sequence shown here is derived from an EMBL/GenBank/DDBJ whole genome shotgun (WGS) entry which is preliminary data.</text>
</comment>
<dbReference type="FunFam" id="3.40.50.300:FF:000106">
    <property type="entry name" value="Adenylate kinase mitochondrial"/>
    <property type="match status" value="1"/>
</dbReference>
<comment type="domain">
    <text evidence="7">Consists of three domains, a large central CORE domain and two small peripheral domains, NMPbind and LID, which undergo movements during catalysis. The LID domain closes over the site of phosphoryl transfer upon GTP binding. Assembling and dissambling the active center during each catalytic cycle provides an effective means to prevent GTP hydrolysis.</text>
</comment>
<keyword evidence="4 7" id="KW-0418">Kinase</keyword>
<comment type="function">
    <text evidence="7">Involved in maintaining the homeostasis of cellular nucleotides by catalyzing the interconversion of nucleoside phosphates. Has GTP:AMP phosphotransferase and ITP:AMP phosphotransferase activities.</text>
</comment>
<dbReference type="InParanoid" id="A0A1C7NCM9"/>
<accession>A0A1C7NCM9</accession>
<feature type="binding site" evidence="7">
    <location>
        <position position="196"/>
    </location>
    <ligand>
        <name>AMP</name>
        <dbReference type="ChEBI" id="CHEBI:456215"/>
    </ligand>
</feature>
<dbReference type="HAMAP" id="MF_03169">
    <property type="entry name" value="Adenylate_kinase_AK3"/>
    <property type="match status" value="1"/>
</dbReference>
<dbReference type="CDD" id="cd01428">
    <property type="entry name" value="ADK"/>
    <property type="match status" value="1"/>
</dbReference>
<dbReference type="InterPro" id="IPR006259">
    <property type="entry name" value="Adenyl_kin_sub"/>
</dbReference>